<dbReference type="Gene3D" id="3.40.50.300">
    <property type="entry name" value="P-loop containing nucleotide triphosphate hydrolases"/>
    <property type="match status" value="1"/>
</dbReference>
<dbReference type="RefSeq" id="WP_096228423.1">
    <property type="nucleotide sequence ID" value="NZ_CP168029.1"/>
</dbReference>
<keyword evidence="2" id="KW-0813">Transport</keyword>
<organism evidence="7 8">
    <name type="scientific">Gordonibacter urolithinfaciens</name>
    <dbReference type="NCBI Taxonomy" id="1335613"/>
    <lineage>
        <taxon>Bacteria</taxon>
        <taxon>Bacillati</taxon>
        <taxon>Actinomycetota</taxon>
        <taxon>Coriobacteriia</taxon>
        <taxon>Eggerthellales</taxon>
        <taxon>Eggerthellaceae</taxon>
        <taxon>Gordonibacter</taxon>
    </lineage>
</organism>
<dbReference type="CDD" id="cd03255">
    <property type="entry name" value="ABC_MJ0796_LolCDE_FtsE"/>
    <property type="match status" value="1"/>
</dbReference>
<dbReference type="EMBL" id="QIBW01000030">
    <property type="protein sequence ID" value="ROT87919.1"/>
    <property type="molecule type" value="Genomic_DNA"/>
</dbReference>
<dbReference type="SUPFAM" id="SSF52540">
    <property type="entry name" value="P-loop containing nucleoside triphosphate hydrolases"/>
    <property type="match status" value="1"/>
</dbReference>
<dbReference type="Pfam" id="PF00005">
    <property type="entry name" value="ABC_tran"/>
    <property type="match status" value="1"/>
</dbReference>
<comment type="caution">
    <text evidence="7">The sequence shown here is derived from an EMBL/GenBank/DDBJ whole genome shotgun (WGS) entry which is preliminary data.</text>
</comment>
<dbReference type="InterPro" id="IPR015854">
    <property type="entry name" value="ABC_transpr_LolD-like"/>
</dbReference>
<reference evidence="8" key="1">
    <citation type="submission" date="2018-05" db="EMBL/GenBank/DDBJ databases">
        <title>Genome Sequencing of selected type strains of the family Eggerthellaceae.</title>
        <authorList>
            <person name="Danylec N."/>
            <person name="Stoll D.A."/>
            <person name="Doetsch A."/>
            <person name="Huch M."/>
        </authorList>
    </citation>
    <scope>NUCLEOTIDE SEQUENCE [LARGE SCALE GENOMIC DNA]</scope>
    <source>
        <strain evidence="8">DSM 27213</strain>
    </source>
</reference>
<keyword evidence="4 7" id="KW-0067">ATP-binding</keyword>
<dbReference type="PROSITE" id="PS00211">
    <property type="entry name" value="ABC_TRANSPORTER_1"/>
    <property type="match status" value="1"/>
</dbReference>
<dbReference type="SMART" id="SM00382">
    <property type="entry name" value="AAA"/>
    <property type="match status" value="1"/>
</dbReference>
<evidence type="ECO:0000256" key="1">
    <source>
        <dbReference type="ARBA" id="ARBA00005417"/>
    </source>
</evidence>
<feature type="region of interest" description="Disordered" evidence="5">
    <location>
        <begin position="208"/>
        <end position="231"/>
    </location>
</feature>
<dbReference type="InterPro" id="IPR027417">
    <property type="entry name" value="P-loop_NTPase"/>
</dbReference>
<evidence type="ECO:0000313" key="7">
    <source>
        <dbReference type="EMBL" id="ROT87919.1"/>
    </source>
</evidence>
<accession>A0A423UGU6</accession>
<dbReference type="AlphaFoldDB" id="A0A423UGU6"/>
<evidence type="ECO:0000256" key="2">
    <source>
        <dbReference type="ARBA" id="ARBA00022448"/>
    </source>
</evidence>
<dbReference type="GO" id="GO:0016887">
    <property type="term" value="F:ATP hydrolysis activity"/>
    <property type="evidence" value="ECO:0007669"/>
    <property type="project" value="InterPro"/>
</dbReference>
<evidence type="ECO:0000256" key="5">
    <source>
        <dbReference type="SAM" id="MobiDB-lite"/>
    </source>
</evidence>
<dbReference type="InterPro" id="IPR003439">
    <property type="entry name" value="ABC_transporter-like_ATP-bd"/>
</dbReference>
<proteinExistence type="inferred from homology"/>
<keyword evidence="3" id="KW-0547">Nucleotide-binding</keyword>
<gene>
    <name evidence="7" type="ORF">DMP12_14070</name>
</gene>
<comment type="similarity">
    <text evidence="1">Belongs to the ABC transporter superfamily.</text>
</comment>
<dbReference type="PROSITE" id="PS50893">
    <property type="entry name" value="ABC_TRANSPORTER_2"/>
    <property type="match status" value="1"/>
</dbReference>
<evidence type="ECO:0000313" key="8">
    <source>
        <dbReference type="Proteomes" id="UP000285258"/>
    </source>
</evidence>
<name>A0A423UGU6_9ACTN</name>
<dbReference type="GO" id="GO:0022857">
    <property type="term" value="F:transmembrane transporter activity"/>
    <property type="evidence" value="ECO:0007669"/>
    <property type="project" value="TreeGrafter"/>
</dbReference>
<protein>
    <submittedName>
        <fullName evidence="7">ABC transporter ATP-binding protein</fullName>
    </submittedName>
</protein>
<evidence type="ECO:0000256" key="4">
    <source>
        <dbReference type="ARBA" id="ARBA00022840"/>
    </source>
</evidence>
<dbReference type="PANTHER" id="PTHR24220">
    <property type="entry name" value="IMPORT ATP-BINDING PROTEIN"/>
    <property type="match status" value="1"/>
</dbReference>
<dbReference type="InterPro" id="IPR017871">
    <property type="entry name" value="ABC_transporter-like_CS"/>
</dbReference>
<evidence type="ECO:0000256" key="3">
    <source>
        <dbReference type="ARBA" id="ARBA00022741"/>
    </source>
</evidence>
<dbReference type="Proteomes" id="UP000285258">
    <property type="component" value="Unassembled WGS sequence"/>
</dbReference>
<dbReference type="GO" id="GO:0005524">
    <property type="term" value="F:ATP binding"/>
    <property type="evidence" value="ECO:0007669"/>
    <property type="project" value="UniProtKB-KW"/>
</dbReference>
<dbReference type="InterPro" id="IPR003593">
    <property type="entry name" value="AAA+_ATPase"/>
</dbReference>
<dbReference type="GO" id="GO:0005886">
    <property type="term" value="C:plasma membrane"/>
    <property type="evidence" value="ECO:0007669"/>
    <property type="project" value="TreeGrafter"/>
</dbReference>
<evidence type="ECO:0000259" key="6">
    <source>
        <dbReference type="PROSITE" id="PS50893"/>
    </source>
</evidence>
<sequence>MHLMELENVRYSYGSAQPVLRDVSLALEPGKLYAILGPSGCGKTTLLSLMGGLDSPDGGTVRFSGEDIADTGLAEHRKHHVAFVFQSFNLIDYLTPAENVAPITRSSPYPLLEELGLTSEEARRNVLKLSGGQQQRVAIARALATDAPVILADEPTGNLDEDTAAEITGILRSCAHKMEKCVVVVTHSRELARKADCVLRLKKGVVSQEDVGSSVVGSTSRRNAPRGRSRS</sequence>
<feature type="domain" description="ABC transporter" evidence="6">
    <location>
        <begin position="4"/>
        <end position="228"/>
    </location>
</feature>
<dbReference type="InterPro" id="IPR017911">
    <property type="entry name" value="MacB-like_ATP-bd"/>
</dbReference>
<dbReference type="PANTHER" id="PTHR24220:SF689">
    <property type="entry name" value="LIPOPROTEIN-RELEASING SYSTEM ATP-BINDING PROTEIN LOLD"/>
    <property type="match status" value="1"/>
</dbReference>